<evidence type="ECO:0000259" key="14">
    <source>
        <dbReference type="PROSITE" id="PS50860"/>
    </source>
</evidence>
<keyword evidence="10 13" id="KW-0030">Aminoacyl-tRNA synthetase</keyword>
<evidence type="ECO:0000313" key="15">
    <source>
        <dbReference type="EMBL" id="CAB1128955.1"/>
    </source>
</evidence>
<evidence type="ECO:0000256" key="3">
    <source>
        <dbReference type="ARBA" id="ARBA00022598"/>
    </source>
</evidence>
<dbReference type="Gene3D" id="3.30.980.10">
    <property type="entry name" value="Threonyl-trna Synthetase, Chain A, domain 2"/>
    <property type="match status" value="1"/>
</dbReference>
<keyword evidence="5 13" id="KW-0547">Nucleotide-binding</keyword>
<dbReference type="PROSITE" id="PS50860">
    <property type="entry name" value="AA_TRNA_LIGASE_II_ALA"/>
    <property type="match status" value="1"/>
</dbReference>
<dbReference type="InterPro" id="IPR045864">
    <property type="entry name" value="aa-tRNA-synth_II/BPL/LPL"/>
</dbReference>
<dbReference type="Pfam" id="PF01411">
    <property type="entry name" value="tRNA-synt_2c"/>
    <property type="match status" value="1"/>
</dbReference>
<organism evidence="15 16">
    <name type="scientific">Candidatus Hydrogenisulfobacillus filiaventi</name>
    <dbReference type="NCBI Taxonomy" id="2707344"/>
    <lineage>
        <taxon>Bacteria</taxon>
        <taxon>Bacillati</taxon>
        <taxon>Bacillota</taxon>
        <taxon>Clostridia</taxon>
        <taxon>Eubacteriales</taxon>
        <taxon>Clostridiales Family XVII. Incertae Sedis</taxon>
        <taxon>Candidatus Hydrogenisulfobacillus</taxon>
    </lineage>
</organism>
<dbReference type="GO" id="GO:0002161">
    <property type="term" value="F:aminoacyl-tRNA deacylase activity"/>
    <property type="evidence" value="ECO:0007669"/>
    <property type="project" value="TreeGrafter"/>
</dbReference>
<feature type="domain" description="Alanyl-transfer RNA synthetases family profile" evidence="14">
    <location>
        <begin position="1"/>
        <end position="701"/>
    </location>
</feature>
<comment type="subcellular location">
    <subcellularLocation>
        <location evidence="13">Cytoplasm</location>
    </subcellularLocation>
</comment>
<dbReference type="EC" id="6.1.1.7" evidence="13"/>
<dbReference type="Gene3D" id="2.40.30.130">
    <property type="match status" value="1"/>
</dbReference>
<dbReference type="GO" id="GO:0016740">
    <property type="term" value="F:transferase activity"/>
    <property type="evidence" value="ECO:0007669"/>
    <property type="project" value="UniProtKB-ARBA"/>
</dbReference>
<dbReference type="SMART" id="SM00863">
    <property type="entry name" value="tRNA_SAD"/>
    <property type="match status" value="1"/>
</dbReference>
<feature type="binding site" evidence="13">
    <location>
        <position position="560"/>
    </location>
    <ligand>
        <name>Zn(2+)</name>
        <dbReference type="ChEBI" id="CHEBI:29105"/>
    </ligand>
</feature>
<dbReference type="GO" id="GO:0005829">
    <property type="term" value="C:cytosol"/>
    <property type="evidence" value="ECO:0007669"/>
    <property type="project" value="TreeGrafter"/>
</dbReference>
<comment type="similarity">
    <text evidence="1 13">Belongs to the class-II aminoacyl-tRNA synthetase family.</text>
</comment>
<keyword evidence="8 13" id="KW-0694">RNA-binding</keyword>
<keyword evidence="3 13" id="KW-0436">Ligase</keyword>
<dbReference type="Gene3D" id="3.30.930.10">
    <property type="entry name" value="Bira Bifunctional Protein, Domain 2"/>
    <property type="match status" value="1"/>
</dbReference>
<evidence type="ECO:0000256" key="11">
    <source>
        <dbReference type="ARBA" id="ARBA00024779"/>
    </source>
</evidence>
<evidence type="ECO:0000256" key="5">
    <source>
        <dbReference type="ARBA" id="ARBA00022741"/>
    </source>
</evidence>
<dbReference type="GO" id="GO:0140096">
    <property type="term" value="F:catalytic activity, acting on a protein"/>
    <property type="evidence" value="ECO:0007669"/>
    <property type="project" value="UniProtKB-ARBA"/>
</dbReference>
<dbReference type="PANTHER" id="PTHR11777">
    <property type="entry name" value="ALANYL-TRNA SYNTHETASE"/>
    <property type="match status" value="1"/>
</dbReference>
<dbReference type="Proteomes" id="UP000503399">
    <property type="component" value="Chromosome"/>
</dbReference>
<dbReference type="NCBIfam" id="TIGR00344">
    <property type="entry name" value="alaS"/>
    <property type="match status" value="1"/>
</dbReference>
<dbReference type="Pfam" id="PF07973">
    <property type="entry name" value="tRNA_SAD"/>
    <property type="match status" value="1"/>
</dbReference>
<dbReference type="GO" id="GO:0008270">
    <property type="term" value="F:zinc ion binding"/>
    <property type="evidence" value="ECO:0007669"/>
    <property type="project" value="UniProtKB-UniRule"/>
</dbReference>
<evidence type="ECO:0000256" key="13">
    <source>
        <dbReference type="HAMAP-Rule" id="MF_00036"/>
    </source>
</evidence>
<dbReference type="PRINTS" id="PR00980">
    <property type="entry name" value="TRNASYNTHALA"/>
</dbReference>
<name>A0A6F8ZGE2_9FIRM</name>
<dbReference type="Pfam" id="PF02272">
    <property type="entry name" value="DHHA1"/>
    <property type="match status" value="1"/>
</dbReference>
<dbReference type="InterPro" id="IPR023033">
    <property type="entry name" value="Ala_tRNA_ligase_euk/bac"/>
</dbReference>
<dbReference type="InterPro" id="IPR012947">
    <property type="entry name" value="tRNA_SAD"/>
</dbReference>
<evidence type="ECO:0000256" key="7">
    <source>
        <dbReference type="ARBA" id="ARBA00022840"/>
    </source>
</evidence>
<dbReference type="SUPFAM" id="SSF50447">
    <property type="entry name" value="Translation proteins"/>
    <property type="match status" value="1"/>
</dbReference>
<dbReference type="PANTHER" id="PTHR11777:SF9">
    <property type="entry name" value="ALANINE--TRNA LIGASE, CYTOPLASMIC"/>
    <property type="match status" value="1"/>
</dbReference>
<evidence type="ECO:0000256" key="4">
    <source>
        <dbReference type="ARBA" id="ARBA00022723"/>
    </source>
</evidence>
<dbReference type="InterPro" id="IPR018165">
    <property type="entry name" value="Ala-tRNA-synth_IIc_core"/>
</dbReference>
<keyword evidence="13" id="KW-0963">Cytoplasm</keyword>
<feature type="binding site" evidence="13">
    <location>
        <position position="556"/>
    </location>
    <ligand>
        <name>Zn(2+)</name>
        <dbReference type="ChEBI" id="CHEBI:29105"/>
    </ligand>
</feature>
<dbReference type="InterPro" id="IPR002318">
    <property type="entry name" value="Ala-tRNA-lgiase_IIc"/>
</dbReference>
<evidence type="ECO:0000256" key="9">
    <source>
        <dbReference type="ARBA" id="ARBA00022917"/>
    </source>
</evidence>
<dbReference type="GO" id="GO:0000049">
    <property type="term" value="F:tRNA binding"/>
    <property type="evidence" value="ECO:0007669"/>
    <property type="project" value="UniProtKB-KW"/>
</dbReference>
<feature type="binding site" evidence="13">
    <location>
        <position position="662"/>
    </location>
    <ligand>
        <name>Zn(2+)</name>
        <dbReference type="ChEBI" id="CHEBI:29105"/>
    </ligand>
</feature>
<dbReference type="EMBL" id="LR778114">
    <property type="protein sequence ID" value="CAB1128955.1"/>
    <property type="molecule type" value="Genomic_DNA"/>
</dbReference>
<dbReference type="InterPro" id="IPR003156">
    <property type="entry name" value="DHHA1_dom"/>
</dbReference>
<keyword evidence="2 13" id="KW-0820">tRNA-binding</keyword>
<dbReference type="SUPFAM" id="SSF101353">
    <property type="entry name" value="Putative anticodon-binding domain of alanyl-tRNA synthetase (AlaRS)"/>
    <property type="match status" value="1"/>
</dbReference>
<evidence type="ECO:0000256" key="6">
    <source>
        <dbReference type="ARBA" id="ARBA00022833"/>
    </source>
</evidence>
<comment type="cofactor">
    <cofactor evidence="13">
        <name>Zn(2+)</name>
        <dbReference type="ChEBI" id="CHEBI:29105"/>
    </cofactor>
    <text evidence="13">Binds 1 zinc ion per subunit.</text>
</comment>
<evidence type="ECO:0000256" key="8">
    <source>
        <dbReference type="ARBA" id="ARBA00022884"/>
    </source>
</evidence>
<evidence type="ECO:0000256" key="12">
    <source>
        <dbReference type="ARBA" id="ARBA00048300"/>
    </source>
</evidence>
<gene>
    <name evidence="13 15" type="primary">alaS</name>
    <name evidence="15" type="ORF">R50_1449</name>
</gene>
<comment type="catalytic activity">
    <reaction evidence="12 13">
        <text>tRNA(Ala) + L-alanine + ATP = L-alanyl-tRNA(Ala) + AMP + diphosphate</text>
        <dbReference type="Rhea" id="RHEA:12540"/>
        <dbReference type="Rhea" id="RHEA-COMP:9657"/>
        <dbReference type="Rhea" id="RHEA-COMP:9923"/>
        <dbReference type="ChEBI" id="CHEBI:30616"/>
        <dbReference type="ChEBI" id="CHEBI:33019"/>
        <dbReference type="ChEBI" id="CHEBI:57972"/>
        <dbReference type="ChEBI" id="CHEBI:78442"/>
        <dbReference type="ChEBI" id="CHEBI:78497"/>
        <dbReference type="ChEBI" id="CHEBI:456215"/>
        <dbReference type="EC" id="6.1.1.7"/>
    </reaction>
</comment>
<dbReference type="InterPro" id="IPR018163">
    <property type="entry name" value="Thr/Ala-tRNA-synth_IIc_edit"/>
</dbReference>
<dbReference type="FunFam" id="3.10.310.40:FF:000001">
    <property type="entry name" value="Alanine--tRNA ligase"/>
    <property type="match status" value="1"/>
</dbReference>
<dbReference type="GO" id="GO:0006419">
    <property type="term" value="P:alanyl-tRNA aminoacylation"/>
    <property type="evidence" value="ECO:0007669"/>
    <property type="project" value="UniProtKB-UniRule"/>
</dbReference>
<dbReference type="GO" id="GO:0004813">
    <property type="term" value="F:alanine-tRNA ligase activity"/>
    <property type="evidence" value="ECO:0007669"/>
    <property type="project" value="UniProtKB-UniRule"/>
</dbReference>
<dbReference type="Gene3D" id="3.30.54.20">
    <property type="match status" value="1"/>
</dbReference>
<dbReference type="FunFam" id="3.30.980.10:FF:000004">
    <property type="entry name" value="Alanine--tRNA ligase, cytoplasmic"/>
    <property type="match status" value="1"/>
</dbReference>
<dbReference type="AlphaFoldDB" id="A0A6F8ZGE2"/>
<dbReference type="InterPro" id="IPR050058">
    <property type="entry name" value="Ala-tRNA_ligase"/>
</dbReference>
<dbReference type="GO" id="GO:0005524">
    <property type="term" value="F:ATP binding"/>
    <property type="evidence" value="ECO:0007669"/>
    <property type="project" value="UniProtKB-UniRule"/>
</dbReference>
<dbReference type="SUPFAM" id="SSF55681">
    <property type="entry name" value="Class II aaRS and biotin synthetases"/>
    <property type="match status" value="1"/>
</dbReference>
<accession>A0A6F8ZGE2</accession>
<evidence type="ECO:0000256" key="2">
    <source>
        <dbReference type="ARBA" id="ARBA00022555"/>
    </source>
</evidence>
<dbReference type="InterPro" id="IPR018162">
    <property type="entry name" value="Ala-tRNA-ligase_IIc_anticod-bd"/>
</dbReference>
<evidence type="ECO:0000256" key="1">
    <source>
        <dbReference type="ARBA" id="ARBA00008226"/>
    </source>
</evidence>
<sequence length="871" mass="95279">MKAEVIRRKFLQFFAERGHQVVPSSPLVPAGDPTLLFTNAGMVQFKDVFLGTDQRSYKRATSAQKCMRAGGKHNDLEQVGRTARHLTFFEMLGNFSFGDYFKREAIGFAWEFLTRELGIDPAVLWVTVHESDDEAARLWVEVAGIDPARIVRLGDADNFWQMGDTGPCGPSSEIYVDRGPEHACGPECGLGFCDCDRYEEIWNLVFMQYDRDLSGRLTPLPRPSIDTGMGLERVAAFLQGVESNFDTDLLAPLVRQVGRLSGRPYDPGPAGLPFRVIADHVRALTFLLAEGVSFSNEGRGYVMRRILRRALRYGFLLGLDEPFLGELVDTVGETMGEAYPEVVRYRDAVKAALRREEERFLATLAQGMRVLDEKLAGLQPGQVLDGREAFMLHDTYGFPLDLTVDAARERGIGVDADGFAAAMEEQRQRARAGRAVLAERLPAPGPTRFVGYGSLSAGPVPVGALYIDDDPVERLEMGQGGLVWLPESPFYPEGGGQVGDKGRLVGPHGVFRVTDTRRQGEVIWHIGEMESGWLEAGEAVHAEVDAGLRAGAMRNHTATHLLHAALREVLGPEVRQAGSLVAPDRLRFDFTLDRPLTEAERLAVEDLVNRWILEDRPVQVEERAREEALAAGALAFFGEKYGERVRMVTVPGASRELCGGTHCRSTGEIGSFLLLEDVSVGSGARRLEAVTGWGALAQTREWRNRLMEAAGLLKTAPAEVPARIRALQADLREKDRRLTARAEREAAQAVEALLRQAETVQGFRVLVARLEGLGAAEDLRRYLDLVKGRVDVAVLAADLGGRAGLVAYAGPGPRAAGLRADGVIRRLAPLIEGGGGGRPDVAQAGGRRPEGLPAVLDESRRLLQEMLVSTG</sequence>
<keyword evidence="7 13" id="KW-0067">ATP-binding</keyword>
<proteinExistence type="inferred from homology"/>
<feature type="binding site" evidence="13">
    <location>
        <position position="658"/>
    </location>
    <ligand>
        <name>Zn(2+)</name>
        <dbReference type="ChEBI" id="CHEBI:29105"/>
    </ligand>
</feature>
<dbReference type="HAMAP" id="MF_00036_B">
    <property type="entry name" value="Ala_tRNA_synth_B"/>
    <property type="match status" value="1"/>
</dbReference>
<evidence type="ECO:0000256" key="10">
    <source>
        <dbReference type="ARBA" id="ARBA00023146"/>
    </source>
</evidence>
<dbReference type="InterPro" id="IPR018164">
    <property type="entry name" value="Ala-tRNA-synth_IIc_N"/>
</dbReference>
<comment type="domain">
    <text evidence="13">Consists of three domains; the N-terminal catalytic domain, the editing domain and the C-terminal C-Ala domain. The editing domain removes incorrectly charged amino acids, while the C-Ala domain, along with tRNA(Ala), serves as a bridge to cooperatively bring together the editing and aminoacylation centers thus stimulating deacylation of misacylated tRNAs.</text>
</comment>
<comment type="function">
    <text evidence="11 13">Catalyzes the attachment of alanine to tRNA(Ala) in a two-step reaction: alanine is first activated by ATP to form Ala-AMP and then transferred to the acceptor end of tRNA(Ala). Also edits incorrectly charged Ser-tRNA(Ala) and Gly-tRNA(Ala) via its editing domain.</text>
</comment>
<dbReference type="SUPFAM" id="SSF55186">
    <property type="entry name" value="ThrRS/AlaRS common domain"/>
    <property type="match status" value="1"/>
</dbReference>
<keyword evidence="16" id="KW-1185">Reference proteome</keyword>
<protein>
    <recommendedName>
        <fullName evidence="13">Alanine--tRNA ligase</fullName>
        <ecNumber evidence="13">6.1.1.7</ecNumber>
    </recommendedName>
    <alternativeName>
        <fullName evidence="13">Alanyl-tRNA synthetase</fullName>
        <shortName evidence="13">AlaRS</shortName>
    </alternativeName>
</protein>
<dbReference type="FunFam" id="3.30.930.10:FF:000004">
    <property type="entry name" value="Alanine--tRNA ligase"/>
    <property type="match status" value="1"/>
</dbReference>
<keyword evidence="4 13" id="KW-0479">Metal-binding</keyword>
<reference evidence="15 16" key="1">
    <citation type="submission" date="2020-02" db="EMBL/GenBank/DDBJ databases">
        <authorList>
            <person name="Hogendoorn C."/>
        </authorList>
    </citation>
    <scope>NUCLEOTIDE SEQUENCE [LARGE SCALE GENOMIC DNA]</scope>
    <source>
        <strain evidence="15">R501</strain>
    </source>
</reference>
<dbReference type="CDD" id="cd00673">
    <property type="entry name" value="AlaRS_core"/>
    <property type="match status" value="1"/>
</dbReference>
<keyword evidence="6 13" id="KW-0862">Zinc</keyword>
<dbReference type="InterPro" id="IPR009000">
    <property type="entry name" value="Transl_B-barrel_sf"/>
</dbReference>
<dbReference type="KEGG" id="hfv:R50_1449"/>
<evidence type="ECO:0000313" key="16">
    <source>
        <dbReference type="Proteomes" id="UP000503399"/>
    </source>
</evidence>
<dbReference type="Gene3D" id="3.10.310.40">
    <property type="match status" value="1"/>
</dbReference>
<keyword evidence="9 13" id="KW-0648">Protein biosynthesis</keyword>